<protein>
    <submittedName>
        <fullName evidence="1">40S ribosomal protein S16</fullName>
    </submittedName>
</protein>
<proteinExistence type="predicted"/>
<accession>A0AAV9BPS8</accession>
<organism evidence="1 2">
    <name type="scientific">Acorus gramineus</name>
    <name type="common">Dwarf sweet flag</name>
    <dbReference type="NCBI Taxonomy" id="55184"/>
    <lineage>
        <taxon>Eukaryota</taxon>
        <taxon>Viridiplantae</taxon>
        <taxon>Streptophyta</taxon>
        <taxon>Embryophyta</taxon>
        <taxon>Tracheophyta</taxon>
        <taxon>Spermatophyta</taxon>
        <taxon>Magnoliopsida</taxon>
        <taxon>Liliopsida</taxon>
        <taxon>Acoraceae</taxon>
        <taxon>Acorus</taxon>
    </lineage>
</organism>
<evidence type="ECO:0000313" key="1">
    <source>
        <dbReference type="EMBL" id="KAK1277988.1"/>
    </source>
</evidence>
<dbReference type="EMBL" id="JAUJYN010000002">
    <property type="protein sequence ID" value="KAK1277988.1"/>
    <property type="molecule type" value="Genomic_DNA"/>
</dbReference>
<dbReference type="GO" id="GO:0005840">
    <property type="term" value="C:ribosome"/>
    <property type="evidence" value="ECO:0007669"/>
    <property type="project" value="UniProtKB-KW"/>
</dbReference>
<keyword evidence="2" id="KW-1185">Reference proteome</keyword>
<dbReference type="AlphaFoldDB" id="A0AAV9BPS8"/>
<evidence type="ECO:0000313" key="2">
    <source>
        <dbReference type="Proteomes" id="UP001179952"/>
    </source>
</evidence>
<sequence>MVTLPLPSTQSVQCFGHKKTVVAVIHYKHGRGGVDYDQWLPDRACSVEDPLLQGLQADPPPQS</sequence>
<reference evidence="1" key="2">
    <citation type="submission" date="2023-06" db="EMBL/GenBank/DDBJ databases">
        <authorList>
            <person name="Ma L."/>
            <person name="Liu K.-W."/>
            <person name="Li Z."/>
            <person name="Hsiao Y.-Y."/>
            <person name="Qi Y."/>
            <person name="Fu T."/>
            <person name="Tang G."/>
            <person name="Zhang D."/>
            <person name="Sun W.-H."/>
            <person name="Liu D.-K."/>
            <person name="Li Y."/>
            <person name="Chen G.-Z."/>
            <person name="Liu X.-D."/>
            <person name="Liao X.-Y."/>
            <person name="Jiang Y.-T."/>
            <person name="Yu X."/>
            <person name="Hao Y."/>
            <person name="Huang J."/>
            <person name="Zhao X.-W."/>
            <person name="Ke S."/>
            <person name="Chen Y.-Y."/>
            <person name="Wu W.-L."/>
            <person name="Hsu J.-L."/>
            <person name="Lin Y.-F."/>
            <person name="Huang M.-D."/>
            <person name="Li C.-Y."/>
            <person name="Huang L."/>
            <person name="Wang Z.-W."/>
            <person name="Zhao X."/>
            <person name="Zhong W.-Y."/>
            <person name="Peng D.-H."/>
            <person name="Ahmad S."/>
            <person name="Lan S."/>
            <person name="Zhang J.-S."/>
            <person name="Tsai W.-C."/>
            <person name="Van De Peer Y."/>
            <person name="Liu Z.-J."/>
        </authorList>
    </citation>
    <scope>NUCLEOTIDE SEQUENCE</scope>
    <source>
        <strain evidence="1">SCP</strain>
        <tissue evidence="1">Leaves</tissue>
    </source>
</reference>
<reference evidence="1" key="1">
    <citation type="journal article" date="2023" name="Nat. Commun.">
        <title>Diploid and tetraploid genomes of Acorus and the evolution of monocots.</title>
        <authorList>
            <person name="Ma L."/>
            <person name="Liu K.W."/>
            <person name="Li Z."/>
            <person name="Hsiao Y.Y."/>
            <person name="Qi Y."/>
            <person name="Fu T."/>
            <person name="Tang G.D."/>
            <person name="Zhang D."/>
            <person name="Sun W.H."/>
            <person name="Liu D.K."/>
            <person name="Li Y."/>
            <person name="Chen G.Z."/>
            <person name="Liu X.D."/>
            <person name="Liao X.Y."/>
            <person name="Jiang Y.T."/>
            <person name="Yu X."/>
            <person name="Hao Y."/>
            <person name="Huang J."/>
            <person name="Zhao X.W."/>
            <person name="Ke S."/>
            <person name="Chen Y.Y."/>
            <person name="Wu W.L."/>
            <person name="Hsu J.L."/>
            <person name="Lin Y.F."/>
            <person name="Huang M.D."/>
            <person name="Li C.Y."/>
            <person name="Huang L."/>
            <person name="Wang Z.W."/>
            <person name="Zhao X."/>
            <person name="Zhong W.Y."/>
            <person name="Peng D.H."/>
            <person name="Ahmad S."/>
            <person name="Lan S."/>
            <person name="Zhang J.S."/>
            <person name="Tsai W.C."/>
            <person name="Van de Peer Y."/>
            <person name="Liu Z.J."/>
        </authorList>
    </citation>
    <scope>NUCLEOTIDE SEQUENCE</scope>
    <source>
        <strain evidence="1">SCP</strain>
    </source>
</reference>
<keyword evidence="1" id="KW-0687">Ribonucleoprotein</keyword>
<keyword evidence="1" id="KW-0689">Ribosomal protein</keyword>
<gene>
    <name evidence="1" type="ORF">QJS04_geneDACA016624</name>
</gene>
<dbReference type="Proteomes" id="UP001179952">
    <property type="component" value="Unassembled WGS sequence"/>
</dbReference>
<name>A0AAV9BPS8_ACOGR</name>
<comment type="caution">
    <text evidence="1">The sequence shown here is derived from an EMBL/GenBank/DDBJ whole genome shotgun (WGS) entry which is preliminary data.</text>
</comment>